<evidence type="ECO:0000256" key="1">
    <source>
        <dbReference type="SAM" id="Phobius"/>
    </source>
</evidence>
<accession>A0A7M4DS34</accession>
<dbReference type="Proteomes" id="UP000419743">
    <property type="component" value="Unassembled WGS sequence"/>
</dbReference>
<dbReference type="AlphaFoldDB" id="A0A7M4DS34"/>
<evidence type="ECO:0000313" key="3">
    <source>
        <dbReference type="Proteomes" id="UP000419743"/>
    </source>
</evidence>
<reference evidence="2 3" key="1">
    <citation type="submission" date="2019-11" db="EMBL/GenBank/DDBJ databases">
        <authorList>
            <person name="Criscuolo A."/>
        </authorList>
    </citation>
    <scope>NUCLEOTIDE SEQUENCE [LARGE SCALE GENOMIC DNA]</scope>
    <source>
        <strain evidence="2">CIP111667</strain>
    </source>
</reference>
<dbReference type="RefSeq" id="WP_197522819.1">
    <property type="nucleotide sequence ID" value="NZ_CACRYJ010000068.1"/>
</dbReference>
<proteinExistence type="predicted"/>
<comment type="caution">
    <text evidence="2">The sequence shown here is derived from an EMBL/GenBank/DDBJ whole genome shotgun (WGS) entry which is preliminary data.</text>
</comment>
<keyword evidence="3" id="KW-1185">Reference proteome</keyword>
<keyword evidence="1" id="KW-0812">Transmembrane</keyword>
<organism evidence="2 3">
    <name type="scientific">Occultella aeris</name>
    <dbReference type="NCBI Taxonomy" id="2761496"/>
    <lineage>
        <taxon>Bacteria</taxon>
        <taxon>Bacillati</taxon>
        <taxon>Actinomycetota</taxon>
        <taxon>Actinomycetes</taxon>
        <taxon>Micrococcales</taxon>
        <taxon>Ruaniaceae</taxon>
        <taxon>Occultella</taxon>
    </lineage>
</organism>
<evidence type="ECO:0008006" key="4">
    <source>
        <dbReference type="Google" id="ProtNLM"/>
    </source>
</evidence>
<evidence type="ECO:0000313" key="2">
    <source>
        <dbReference type="EMBL" id="VZO40278.1"/>
    </source>
</evidence>
<gene>
    <name evidence="2" type="ORF">HALOF300_04981</name>
</gene>
<keyword evidence="1" id="KW-1133">Transmembrane helix</keyword>
<feature type="transmembrane region" description="Helical" evidence="1">
    <location>
        <begin position="22"/>
        <end position="42"/>
    </location>
</feature>
<name>A0A7M4DS34_9MICO</name>
<protein>
    <recommendedName>
        <fullName evidence="4">SHOCT domain-containing protein</fullName>
    </recommendedName>
</protein>
<dbReference type="EMBL" id="CACRYJ010000068">
    <property type="protein sequence ID" value="VZO40278.1"/>
    <property type="molecule type" value="Genomic_DNA"/>
</dbReference>
<keyword evidence="1" id="KW-0472">Membrane</keyword>
<sequence>MNTLTDIAAQHGPMWAGGGGPGWWIVFPIVWFLVIVTVILLVGRFGRRRWAEARSGVGAGRSRLAERFAGGEIDEQEYRQRLAVLDEVRRK</sequence>